<keyword evidence="6" id="KW-1185">Reference proteome</keyword>
<evidence type="ECO:0000256" key="1">
    <source>
        <dbReference type="ARBA" id="ARBA00009227"/>
    </source>
</evidence>
<dbReference type="PANTHER" id="PTHR11358">
    <property type="entry name" value="ARGINASE/AGMATINASE"/>
    <property type="match status" value="1"/>
</dbReference>
<dbReference type="Pfam" id="PF00491">
    <property type="entry name" value="Arginase"/>
    <property type="match status" value="1"/>
</dbReference>
<dbReference type="PANTHER" id="PTHR11358:SF26">
    <property type="entry name" value="GUANIDINO ACID HYDROLASE, MITOCHONDRIAL"/>
    <property type="match status" value="1"/>
</dbReference>
<dbReference type="InterPro" id="IPR020855">
    <property type="entry name" value="Ureohydrolase_Mn_BS"/>
</dbReference>
<dbReference type="GO" id="GO:0008783">
    <property type="term" value="F:agmatinase activity"/>
    <property type="evidence" value="ECO:0007669"/>
    <property type="project" value="UniProtKB-EC"/>
</dbReference>
<name>A0A506UC22_9HYPH</name>
<comment type="similarity">
    <text evidence="1">Belongs to the arginase family. Agmatinase subfamily.</text>
</comment>
<dbReference type="OrthoDB" id="9788689at2"/>
<dbReference type="Proteomes" id="UP000320314">
    <property type="component" value="Unassembled WGS sequence"/>
</dbReference>
<dbReference type="InterPro" id="IPR006035">
    <property type="entry name" value="Ureohydrolase"/>
</dbReference>
<dbReference type="EMBL" id="VHLH01000002">
    <property type="protein sequence ID" value="TPW31972.1"/>
    <property type="molecule type" value="Genomic_DNA"/>
</dbReference>
<evidence type="ECO:0000313" key="6">
    <source>
        <dbReference type="Proteomes" id="UP000320314"/>
    </source>
</evidence>
<dbReference type="InterPro" id="IPR005925">
    <property type="entry name" value="Agmatinase-rel"/>
</dbReference>
<dbReference type="AlphaFoldDB" id="A0A506UC22"/>
<dbReference type="PROSITE" id="PS51409">
    <property type="entry name" value="ARGINASE_2"/>
    <property type="match status" value="1"/>
</dbReference>
<keyword evidence="3 4" id="KW-0378">Hydrolase</keyword>
<dbReference type="RefSeq" id="WP_141165328.1">
    <property type="nucleotide sequence ID" value="NZ_VHLH01000002.1"/>
</dbReference>
<accession>A0A506UC22</accession>
<comment type="caution">
    <text evidence="5">The sequence shown here is derived from an EMBL/GenBank/DDBJ whole genome shotgun (WGS) entry which is preliminary data.</text>
</comment>
<evidence type="ECO:0000313" key="5">
    <source>
        <dbReference type="EMBL" id="TPW31972.1"/>
    </source>
</evidence>
<reference evidence="5 6" key="1">
    <citation type="submission" date="2019-06" db="EMBL/GenBank/DDBJ databases">
        <authorList>
            <person name="Li M."/>
        </authorList>
    </citation>
    <scope>NUCLEOTIDE SEQUENCE [LARGE SCALE GENOMIC DNA]</scope>
    <source>
        <strain evidence="5 6">BGMRC6574</strain>
    </source>
</reference>
<sequence>MAMDKHTLEGLRQRYGNDSASVLDPKFRTVADKLFSEGGTRSAPYSGVPTFLDAPLHAVVPDAPDFGDLEVAISGMPMDLGVTNRPGSRFGPRALRAIERIGPYNHVLECAPTFDLRVADIGDVPFASRYRLEACHADIEAHIQRIVDAGVVPLSVGGDHSITHPILKAVGRDRPVGLVHIDAHCDTGGAFDQTKFHHGGPFRNAVLDGVLDPERTIQIGIRGSSEYLWEFSYESGMHVIHAEEMDAIGLDGIVERVRTVVGDGPTYLSFDVDSLDPAFAPGTGTPEIGGLTTREALHLLRGLKGLNLVGGDVVEVAPQYDATTNTAHVGAQMLFEILSLMVFSESVANAGRR</sequence>
<dbReference type="GO" id="GO:0033389">
    <property type="term" value="P:putrescine biosynthetic process from arginine, via agmatine"/>
    <property type="evidence" value="ECO:0007669"/>
    <property type="project" value="TreeGrafter"/>
</dbReference>
<evidence type="ECO:0000256" key="2">
    <source>
        <dbReference type="ARBA" id="ARBA00022723"/>
    </source>
</evidence>
<protein>
    <submittedName>
        <fullName evidence="5">Agmatinase</fullName>
        <ecNumber evidence="5">3.5.3.11</ecNumber>
    </submittedName>
</protein>
<evidence type="ECO:0000256" key="4">
    <source>
        <dbReference type="RuleBase" id="RU003684"/>
    </source>
</evidence>
<gene>
    <name evidence="5" type="primary">speB</name>
    <name evidence="5" type="ORF">FJU11_01935</name>
</gene>
<dbReference type="PROSITE" id="PS01053">
    <property type="entry name" value="ARGINASE_1"/>
    <property type="match status" value="1"/>
</dbReference>
<dbReference type="NCBIfam" id="TIGR01230">
    <property type="entry name" value="agmatinase"/>
    <property type="match status" value="1"/>
</dbReference>
<dbReference type="Gene3D" id="3.40.800.10">
    <property type="entry name" value="Ureohydrolase domain"/>
    <property type="match status" value="1"/>
</dbReference>
<dbReference type="GO" id="GO:0046872">
    <property type="term" value="F:metal ion binding"/>
    <property type="evidence" value="ECO:0007669"/>
    <property type="project" value="UniProtKB-KW"/>
</dbReference>
<organism evidence="5 6">
    <name type="scientific">Pararhizobium mangrovi</name>
    <dbReference type="NCBI Taxonomy" id="2590452"/>
    <lineage>
        <taxon>Bacteria</taxon>
        <taxon>Pseudomonadati</taxon>
        <taxon>Pseudomonadota</taxon>
        <taxon>Alphaproteobacteria</taxon>
        <taxon>Hyphomicrobiales</taxon>
        <taxon>Rhizobiaceae</taxon>
        <taxon>Rhizobium/Agrobacterium group</taxon>
        <taxon>Pararhizobium</taxon>
    </lineage>
</organism>
<dbReference type="SUPFAM" id="SSF52768">
    <property type="entry name" value="Arginase/deacetylase"/>
    <property type="match status" value="1"/>
</dbReference>
<dbReference type="CDD" id="cd11592">
    <property type="entry name" value="Agmatinase_PAH"/>
    <property type="match status" value="1"/>
</dbReference>
<dbReference type="EC" id="3.5.3.11" evidence="5"/>
<evidence type="ECO:0000256" key="3">
    <source>
        <dbReference type="ARBA" id="ARBA00022801"/>
    </source>
</evidence>
<proteinExistence type="inferred from homology"/>
<dbReference type="InterPro" id="IPR023696">
    <property type="entry name" value="Ureohydrolase_dom_sf"/>
</dbReference>
<keyword evidence="2" id="KW-0479">Metal-binding</keyword>